<dbReference type="AlphaFoldDB" id="C4XJL9"/>
<protein>
    <submittedName>
        <fullName evidence="1">Uncharacterized protein</fullName>
    </submittedName>
</protein>
<reference evidence="1 2" key="1">
    <citation type="journal article" date="2009" name="Genome Res.">
        <title>Whole genome sequence of Desulfovibrio magneticus strain RS-1 revealed common gene clusters in magnetotactic bacteria.</title>
        <authorList>
            <person name="Nakazawa H."/>
            <person name="Arakaki A."/>
            <person name="Narita-Yamada S."/>
            <person name="Yashiro I."/>
            <person name="Jinno K."/>
            <person name="Aoki N."/>
            <person name="Tsuruyama A."/>
            <person name="Okamura Y."/>
            <person name="Tanikawa S."/>
            <person name="Fujita N."/>
            <person name="Takeyama H."/>
            <person name="Matsunaga T."/>
        </authorList>
    </citation>
    <scope>NUCLEOTIDE SEQUENCE [LARGE SCALE GENOMIC DNA]</scope>
    <source>
        <strain evidence="2">ATCC 700980 / DSM 13731 / RS-1</strain>
    </source>
</reference>
<sequence>MMKRERLLVTIFLVRNATGLVKVRGVSLHIVCIAFTEMSVESTSKTKNLLKIGWLGYTGRSWGF</sequence>
<keyword evidence="2" id="KW-1185">Reference proteome</keyword>
<proteinExistence type="predicted"/>
<organism evidence="1 2">
    <name type="scientific">Solidesulfovibrio magneticus (strain ATCC 700980 / DSM 13731 / RS-1)</name>
    <name type="common">Desulfovibrio magneticus</name>
    <dbReference type="NCBI Taxonomy" id="573370"/>
    <lineage>
        <taxon>Bacteria</taxon>
        <taxon>Pseudomonadati</taxon>
        <taxon>Thermodesulfobacteriota</taxon>
        <taxon>Desulfovibrionia</taxon>
        <taxon>Desulfovibrionales</taxon>
        <taxon>Desulfovibrionaceae</taxon>
        <taxon>Solidesulfovibrio</taxon>
    </lineage>
</organism>
<dbReference type="KEGG" id="dma:DMR_32750"/>
<dbReference type="EMBL" id="AP010904">
    <property type="protein sequence ID" value="BAH76766.1"/>
    <property type="molecule type" value="Genomic_DNA"/>
</dbReference>
<gene>
    <name evidence="1" type="ordered locus">DMR_32750</name>
</gene>
<evidence type="ECO:0000313" key="2">
    <source>
        <dbReference type="Proteomes" id="UP000009071"/>
    </source>
</evidence>
<dbReference type="Proteomes" id="UP000009071">
    <property type="component" value="Chromosome"/>
</dbReference>
<accession>C4XJL9</accession>
<evidence type="ECO:0000313" key="1">
    <source>
        <dbReference type="EMBL" id="BAH76766.1"/>
    </source>
</evidence>
<name>C4XJL9_SOLM1</name>
<dbReference type="HOGENOM" id="CLU_2860417_0_0_7"/>